<feature type="region of interest" description="Disordered" evidence="1">
    <location>
        <begin position="126"/>
        <end position="207"/>
    </location>
</feature>
<evidence type="ECO:0000259" key="3">
    <source>
        <dbReference type="Pfam" id="PF24587"/>
    </source>
</evidence>
<dbReference type="GeneID" id="36575972"/>
<feature type="region of interest" description="Disordered" evidence="1">
    <location>
        <begin position="228"/>
        <end position="325"/>
    </location>
</feature>
<proteinExistence type="predicted"/>
<protein>
    <submittedName>
        <fullName evidence="6">Uncharacterized protein</fullName>
    </submittedName>
</protein>
<organism evidence="6 7">
    <name type="scientific">Amorphotheca resinae ATCC 22711</name>
    <dbReference type="NCBI Taxonomy" id="857342"/>
    <lineage>
        <taxon>Eukaryota</taxon>
        <taxon>Fungi</taxon>
        <taxon>Dikarya</taxon>
        <taxon>Ascomycota</taxon>
        <taxon>Pezizomycotina</taxon>
        <taxon>Leotiomycetes</taxon>
        <taxon>Helotiales</taxon>
        <taxon>Amorphothecaceae</taxon>
        <taxon>Amorphotheca</taxon>
    </lineage>
</organism>
<dbReference type="Pfam" id="PF24586">
    <property type="entry name" value="DUF7611"/>
    <property type="match status" value="1"/>
</dbReference>
<evidence type="ECO:0000256" key="1">
    <source>
        <dbReference type="SAM" id="MobiDB-lite"/>
    </source>
</evidence>
<gene>
    <name evidence="6" type="ORF">M430DRAFT_47005</name>
</gene>
<evidence type="ECO:0000313" key="7">
    <source>
        <dbReference type="Proteomes" id="UP000241818"/>
    </source>
</evidence>
<dbReference type="InterPro" id="IPR056032">
    <property type="entry name" value="DUF7613"/>
</dbReference>
<name>A0A2T3BF37_AMORE</name>
<feature type="compositionally biased region" description="Low complexity" evidence="1">
    <location>
        <begin position="57"/>
        <end position="67"/>
    </location>
</feature>
<dbReference type="Pfam" id="PF24588">
    <property type="entry name" value="DUF7613"/>
    <property type="match status" value="1"/>
</dbReference>
<feature type="domain" description="DUF7613" evidence="4">
    <location>
        <begin position="787"/>
        <end position="932"/>
    </location>
</feature>
<sequence length="1082" mass="120618">MEGKDKETKPKHRLKGLFSKEQKATTVEEVNDFLHGTSDKLNFPAPAPPRPPPPPTATAQTPRLTPLDTTNARRWPPAEEVQNARIARGRSASPKRSRKGLVVQFTNEKPEIIGFGGDFAELPTISLRTRANSHPPDREGPSTGYRDVRPPGSKKAYVGESGDSETFRPGPLRRTPTRYSSISEAQGAPEVNSTQGGDIHTESHQPSSFAAMIQREMRADEGRALVRAASNPATDELFLRGESPETPTVDSNSPLDELHLNTVKTVHSPPSSSLPPQLTPGRVSTSKGPPQSTSPPSMMNKLQPNSRSSISTDAIDGPKPISRSQTSVQTFEPPMHLSRSATVTLHGAAAGVGDDALNEFTSRIMHLFTLFRLSTESVKPLSKCSPEEIIRAAMWWFLKGRLNLEATVRDRPTSPGAVQANFFARQQAYADLAKAWWIVDTVMPQLPELSSQQSAKDPRMVEIQDARQGIISSLRKLAMSMKRNNFLPPEEAPLPQGLDNSIFFREDAAHPFLLSQKQNMPLSLSDALPLGDSTRNFHYGRGFVEAVLIEEAEAQQYRFPALISLVRNQKERGLTAVITNQSGTFNLCIQRDRASGSGWEDVTWHVKTNAIDIKRPRGFLLRLLCTQQDFRTLFGIYDYQRGIYSSLKSRQDEEVVFESTLKSFQYFDHDTTSTFPKEPLAQCQLKVFEKKIPAQKGAAGGRTLHRGFRLCVVTSPKTRLLRGINQELAPNLPLQLSFLRGEGGLPALLLKIDDARLRYTMVFTFEEVNERSHLHARLTGVALGDRGVVVGEVSVAAFSIADLDSQDSQCLKTLDWQNARVVKEEEEDLQSTKTVLSEDLRVIMDFKTGNLTDRMNTGQGELKFRLGVSSQNELKIFRQRQHDMTISVSSQVSRELPQELAELLAMIARSESVRTYTFPSLEELHRFQAAVTRFTVVFDGLAASFNISRRRMVVPIYKKWDASTTRVQLVQREKVVQLVAFFENFSHGECMNFTLKSTDVFESSSRNGKFSLRIVDAKFALPKGNEGEAAIDNGFVCLDPVEYPGEHDDITIVFDNEADRERFTRALPASVKAASRMVSVRR</sequence>
<feature type="compositionally biased region" description="Polar residues" evidence="1">
    <location>
        <begin position="245"/>
        <end position="254"/>
    </location>
</feature>
<dbReference type="EMBL" id="KZ679006">
    <property type="protein sequence ID" value="PSS27943.1"/>
    <property type="molecule type" value="Genomic_DNA"/>
</dbReference>
<feature type="domain" description="DUF7612" evidence="3">
    <location>
        <begin position="650"/>
        <end position="781"/>
    </location>
</feature>
<feature type="region of interest" description="Disordered" evidence="1">
    <location>
        <begin position="1"/>
        <end position="102"/>
    </location>
</feature>
<dbReference type="InterPro" id="IPR056030">
    <property type="entry name" value="DUF7611"/>
</dbReference>
<keyword evidence="7" id="KW-1185">Reference proteome</keyword>
<dbReference type="AlphaFoldDB" id="A0A2T3BF37"/>
<evidence type="ECO:0000259" key="5">
    <source>
        <dbReference type="Pfam" id="PF24589"/>
    </source>
</evidence>
<dbReference type="InterPro" id="IPR056031">
    <property type="entry name" value="DUF7612"/>
</dbReference>
<evidence type="ECO:0000313" key="6">
    <source>
        <dbReference type="EMBL" id="PSS27943.1"/>
    </source>
</evidence>
<accession>A0A2T3BF37</accession>
<dbReference type="RefSeq" id="XP_024725468.1">
    <property type="nucleotide sequence ID" value="XM_024867891.1"/>
</dbReference>
<dbReference type="Pfam" id="PF24587">
    <property type="entry name" value="DUF7612"/>
    <property type="match status" value="1"/>
</dbReference>
<dbReference type="Proteomes" id="UP000241818">
    <property type="component" value="Unassembled WGS sequence"/>
</dbReference>
<dbReference type="InterPro" id="IPR056033">
    <property type="entry name" value="DUF7614"/>
</dbReference>
<feature type="compositionally biased region" description="Pro residues" evidence="1">
    <location>
        <begin position="45"/>
        <end position="56"/>
    </location>
</feature>
<evidence type="ECO:0000259" key="2">
    <source>
        <dbReference type="Pfam" id="PF24586"/>
    </source>
</evidence>
<dbReference type="OrthoDB" id="4356615at2759"/>
<feature type="domain" description="DUF7614" evidence="5">
    <location>
        <begin position="938"/>
        <end position="1068"/>
    </location>
</feature>
<dbReference type="Pfam" id="PF24589">
    <property type="entry name" value="DUF7614"/>
    <property type="match status" value="1"/>
</dbReference>
<dbReference type="STRING" id="857342.A0A2T3BF37"/>
<reference evidence="6 7" key="1">
    <citation type="journal article" date="2018" name="New Phytol.">
        <title>Comparative genomics and transcriptomics depict ericoid mycorrhizal fungi as versatile saprotrophs and plant mutualists.</title>
        <authorList>
            <person name="Martino E."/>
            <person name="Morin E."/>
            <person name="Grelet G.A."/>
            <person name="Kuo A."/>
            <person name="Kohler A."/>
            <person name="Daghino S."/>
            <person name="Barry K.W."/>
            <person name="Cichocki N."/>
            <person name="Clum A."/>
            <person name="Dockter R.B."/>
            <person name="Hainaut M."/>
            <person name="Kuo R.C."/>
            <person name="LaButti K."/>
            <person name="Lindahl B.D."/>
            <person name="Lindquist E.A."/>
            <person name="Lipzen A."/>
            <person name="Khouja H.R."/>
            <person name="Magnuson J."/>
            <person name="Murat C."/>
            <person name="Ohm R.A."/>
            <person name="Singer S.W."/>
            <person name="Spatafora J.W."/>
            <person name="Wang M."/>
            <person name="Veneault-Fourrey C."/>
            <person name="Henrissat B."/>
            <person name="Grigoriev I.V."/>
            <person name="Martin F.M."/>
            <person name="Perotto S."/>
        </authorList>
    </citation>
    <scope>NUCLEOTIDE SEQUENCE [LARGE SCALE GENOMIC DNA]</scope>
    <source>
        <strain evidence="6 7">ATCC 22711</strain>
    </source>
</reference>
<dbReference type="InParanoid" id="A0A2T3BF37"/>
<evidence type="ECO:0000259" key="4">
    <source>
        <dbReference type="Pfam" id="PF24588"/>
    </source>
</evidence>
<feature type="domain" description="DUF7611" evidence="2">
    <location>
        <begin position="495"/>
        <end position="647"/>
    </location>
</feature>
<feature type="compositionally biased region" description="Polar residues" evidence="1">
    <location>
        <begin position="282"/>
        <end position="312"/>
    </location>
</feature>